<dbReference type="GO" id="GO:0016020">
    <property type="term" value="C:membrane"/>
    <property type="evidence" value="ECO:0007669"/>
    <property type="project" value="UniProtKB-SubCell"/>
</dbReference>
<dbReference type="Gene3D" id="2.70.150.10">
    <property type="entry name" value="Calcium-transporting ATPase, cytoplasmic transduction domain A"/>
    <property type="match status" value="1"/>
</dbReference>
<keyword evidence="11 12" id="KW-0472">Membrane</keyword>
<feature type="transmembrane region" description="Helical" evidence="12">
    <location>
        <begin position="230"/>
        <end position="249"/>
    </location>
</feature>
<keyword evidence="8" id="KW-0460">Magnesium</keyword>
<dbReference type="InterPro" id="IPR023298">
    <property type="entry name" value="ATPase_P-typ_TM_dom_sf"/>
</dbReference>
<dbReference type="GO" id="GO:0005524">
    <property type="term" value="F:ATP binding"/>
    <property type="evidence" value="ECO:0007669"/>
    <property type="project" value="UniProtKB-KW"/>
</dbReference>
<dbReference type="InterPro" id="IPR001757">
    <property type="entry name" value="P_typ_ATPase"/>
</dbReference>
<dbReference type="GO" id="GO:0120029">
    <property type="term" value="P:proton export across plasma membrane"/>
    <property type="evidence" value="ECO:0007669"/>
    <property type="project" value="InterPro"/>
</dbReference>
<dbReference type="InterPro" id="IPR044492">
    <property type="entry name" value="P_typ_ATPase_HD_dom"/>
</dbReference>
<evidence type="ECO:0000256" key="4">
    <source>
        <dbReference type="ARBA" id="ARBA00022692"/>
    </source>
</evidence>
<dbReference type="InterPro" id="IPR036412">
    <property type="entry name" value="HAD-like_sf"/>
</dbReference>
<evidence type="ECO:0000256" key="3">
    <source>
        <dbReference type="ARBA" id="ARBA00022553"/>
    </source>
</evidence>
<feature type="domain" description="Cation-transporting P-type ATPase N-terminal" evidence="13">
    <location>
        <begin position="5"/>
        <end position="77"/>
    </location>
</feature>
<dbReference type="InterPro" id="IPR004014">
    <property type="entry name" value="ATPase_P-typ_cation-transptr_N"/>
</dbReference>
<evidence type="ECO:0000256" key="12">
    <source>
        <dbReference type="SAM" id="Phobius"/>
    </source>
</evidence>
<evidence type="ECO:0000256" key="5">
    <source>
        <dbReference type="ARBA" id="ARBA00022723"/>
    </source>
</evidence>
<comment type="caution">
    <text evidence="14">The sequence shown here is derived from an EMBL/GenBank/DDBJ whole genome shotgun (WGS) entry which is preliminary data.</text>
</comment>
<dbReference type="GO" id="GO:0046872">
    <property type="term" value="F:metal ion binding"/>
    <property type="evidence" value="ECO:0007669"/>
    <property type="project" value="UniProtKB-KW"/>
</dbReference>
<dbReference type="NCBIfam" id="TIGR01647">
    <property type="entry name" value="ATPase-IIIA_H"/>
    <property type="match status" value="1"/>
</dbReference>
<dbReference type="SUPFAM" id="SSF81653">
    <property type="entry name" value="Calcium ATPase, transduction domain A"/>
    <property type="match status" value="1"/>
</dbReference>
<dbReference type="GO" id="GO:0016887">
    <property type="term" value="F:ATP hydrolysis activity"/>
    <property type="evidence" value="ECO:0007669"/>
    <property type="project" value="InterPro"/>
</dbReference>
<dbReference type="SUPFAM" id="SSF81665">
    <property type="entry name" value="Calcium ATPase, transmembrane domain M"/>
    <property type="match status" value="1"/>
</dbReference>
<keyword evidence="5" id="KW-0479">Metal-binding</keyword>
<feature type="transmembrane region" description="Helical" evidence="12">
    <location>
        <begin position="739"/>
        <end position="759"/>
    </location>
</feature>
<dbReference type="Pfam" id="PF00702">
    <property type="entry name" value="Hydrolase"/>
    <property type="match status" value="1"/>
</dbReference>
<gene>
    <name evidence="14" type="ORF">ENO36_03345</name>
</gene>
<proteinExistence type="inferred from homology"/>
<evidence type="ECO:0000259" key="13">
    <source>
        <dbReference type="SMART" id="SM00831"/>
    </source>
</evidence>
<dbReference type="InterPro" id="IPR023299">
    <property type="entry name" value="ATPase_P-typ_cyto_dom_N"/>
</dbReference>
<dbReference type="Gene3D" id="3.40.50.1000">
    <property type="entry name" value="HAD superfamily/HAD-like"/>
    <property type="match status" value="1"/>
</dbReference>
<keyword evidence="9" id="KW-1278">Translocase</keyword>
<dbReference type="FunFam" id="3.40.50.1000:FF:000211">
    <property type="entry name" value="Plasma membrane ATPase"/>
    <property type="match status" value="1"/>
</dbReference>
<dbReference type="EMBL" id="DSFE01000074">
    <property type="protein sequence ID" value="HEU97874.1"/>
    <property type="molecule type" value="Genomic_DNA"/>
</dbReference>
<evidence type="ECO:0000313" key="14">
    <source>
        <dbReference type="EMBL" id="HEU97874.1"/>
    </source>
</evidence>
<feature type="transmembrane region" description="Helical" evidence="12">
    <location>
        <begin position="63"/>
        <end position="94"/>
    </location>
</feature>
<feature type="transmembrane region" description="Helical" evidence="12">
    <location>
        <begin position="255"/>
        <end position="281"/>
    </location>
</feature>
<evidence type="ECO:0000256" key="8">
    <source>
        <dbReference type="ARBA" id="ARBA00022842"/>
    </source>
</evidence>
<evidence type="ECO:0000256" key="11">
    <source>
        <dbReference type="ARBA" id="ARBA00023136"/>
    </source>
</evidence>
<keyword evidence="7" id="KW-0067">ATP-binding</keyword>
<dbReference type="PANTHER" id="PTHR42861">
    <property type="entry name" value="CALCIUM-TRANSPORTING ATPASE"/>
    <property type="match status" value="1"/>
</dbReference>
<dbReference type="Gene3D" id="1.20.1110.10">
    <property type="entry name" value="Calcium-transporting ATPase, transmembrane domain"/>
    <property type="match status" value="1"/>
</dbReference>
<dbReference type="InterPro" id="IPR008250">
    <property type="entry name" value="ATPase_P-typ_transduc_dom_A_sf"/>
</dbReference>
<dbReference type="FunFam" id="2.70.150.10:FF:000042">
    <property type="entry name" value="Plasma membrane ATPase"/>
    <property type="match status" value="1"/>
</dbReference>
<dbReference type="InterPro" id="IPR059000">
    <property type="entry name" value="ATPase_P-type_domA"/>
</dbReference>
<evidence type="ECO:0000256" key="9">
    <source>
        <dbReference type="ARBA" id="ARBA00022967"/>
    </source>
</evidence>
<evidence type="ECO:0000256" key="6">
    <source>
        <dbReference type="ARBA" id="ARBA00022741"/>
    </source>
</evidence>
<organism evidence="14">
    <name type="scientific">Fervidicoccus fontis</name>
    <dbReference type="NCBI Taxonomy" id="683846"/>
    <lineage>
        <taxon>Archaea</taxon>
        <taxon>Thermoproteota</taxon>
        <taxon>Thermoprotei</taxon>
        <taxon>Fervidicoccales</taxon>
        <taxon>Fervidicoccaceae</taxon>
        <taxon>Fervidicoccus</taxon>
    </lineage>
</organism>
<evidence type="ECO:0000256" key="1">
    <source>
        <dbReference type="ARBA" id="ARBA00004141"/>
    </source>
</evidence>
<feature type="transmembrane region" description="Helical" evidence="12">
    <location>
        <begin position="672"/>
        <end position="693"/>
    </location>
</feature>
<sequence length="797" mass="87431">MQTKEFEKLSIEEAFKLMKSRKEGLSEEEAEKRLAEYGPNLVEEKKESPALEFLKRFWGPMPWLLEIAIVLSLIIGHTIEAIIIAVLLTMNALIGFFHQESSKKVLEMLKSRLAPKAKVLRGGSLKVIDSKLLVPGDVVVVELGDIVPADCKVIEGDVSVDQSALTGESLPVDVSSGGILFSGSIIKRGRVKCLVVNTGKNTYFGRTAELVKVARPKSHQEEVMLTVTRYSMYVGFAVMIIASIFIYLSGLKNGLISILTFDVAILMGCVPVALPAVLTIMQATGARELAREGVLVTRLDAVEDAASVDILCLDKTGTITTGSLEVAEVIPVGSLTEKEIIELALYASAEHTEDPIDKAIFKKANELGVERRGKQISYTPFDPSIKRTEGVVEIDGKKIKVVKGAPQIVKQLCPKKHDNLDEILEKLAERGMRSLLVAYGEDGKELTVAGIIALSDPPRPDSPELIKKLKELYIKPKMLTGDSFPIAKEISTKVGIGEIGYSLPQIKDDHEKFREAIDKADFIAEVYPEDKYNIVKTLQEKGHMVGMTGDGVNDAPALKQAELGIAVSNATDVAKSSAGMVLLTPGLKGIVEAVMLSREVYQRALTWIINKVTKVIQFTFLLVLGLTWLRYDVLTLMGMALLIFANDFATMSLSTDNAEPSLSPNKWNIKNIMLSSSVIGVALLAEALLSIYFGQRFFNFDEGRMQTFILLVMVFTSQFRVLIVRERRWFWSSRPGRELTISVIGVIMAFVLLGVFGGIVEPIPLSAVMLSLGYSAAFTLSIDPLKVFIFRKVGLSA</sequence>
<evidence type="ECO:0000256" key="10">
    <source>
        <dbReference type="ARBA" id="ARBA00022989"/>
    </source>
</evidence>
<dbReference type="PRINTS" id="PR00119">
    <property type="entry name" value="CATATPASE"/>
</dbReference>
<keyword evidence="3" id="KW-0597">Phosphoprotein</keyword>
<dbReference type="SMART" id="SM00831">
    <property type="entry name" value="Cation_ATPase_N"/>
    <property type="match status" value="1"/>
</dbReference>
<comment type="subcellular location">
    <subcellularLocation>
        <location evidence="1">Membrane</location>
        <topology evidence="1">Multi-pass membrane protein</topology>
    </subcellularLocation>
</comment>
<dbReference type="GO" id="GO:0008553">
    <property type="term" value="F:P-type proton-exporting transporter activity"/>
    <property type="evidence" value="ECO:0007669"/>
    <property type="project" value="InterPro"/>
</dbReference>
<keyword evidence="4 12" id="KW-0812">Transmembrane</keyword>
<dbReference type="Proteomes" id="UP000885664">
    <property type="component" value="Unassembled WGS sequence"/>
</dbReference>
<evidence type="ECO:0000256" key="7">
    <source>
        <dbReference type="ARBA" id="ARBA00022840"/>
    </source>
</evidence>
<dbReference type="PRINTS" id="PR00120">
    <property type="entry name" value="HATPASE"/>
</dbReference>
<keyword evidence="6" id="KW-0547">Nucleotide-binding</keyword>
<dbReference type="Pfam" id="PF00122">
    <property type="entry name" value="E1-E2_ATPase"/>
    <property type="match status" value="1"/>
</dbReference>
<dbReference type="SUPFAM" id="SSF81660">
    <property type="entry name" value="Metal cation-transporting ATPase, ATP-binding domain N"/>
    <property type="match status" value="1"/>
</dbReference>
<evidence type="ECO:0000256" key="2">
    <source>
        <dbReference type="ARBA" id="ARBA00008804"/>
    </source>
</evidence>
<keyword evidence="10 12" id="KW-1133">Transmembrane helix</keyword>
<name>A0A7C2YSI4_9CREN</name>
<dbReference type="SFLD" id="SFLDF00027">
    <property type="entry name" value="p-type_atpase"/>
    <property type="match status" value="1"/>
</dbReference>
<dbReference type="Pfam" id="PF00690">
    <property type="entry name" value="Cation_ATPase_N"/>
    <property type="match status" value="1"/>
</dbReference>
<dbReference type="AlphaFoldDB" id="A0A7C2YSI4"/>
<feature type="transmembrane region" description="Helical" evidence="12">
    <location>
        <begin position="765"/>
        <end position="782"/>
    </location>
</feature>
<reference evidence="14" key="1">
    <citation type="journal article" date="2020" name="mSystems">
        <title>Genome- and Community-Level Interaction Insights into Carbon Utilization and Element Cycling Functions of Hydrothermarchaeota in Hydrothermal Sediment.</title>
        <authorList>
            <person name="Zhou Z."/>
            <person name="Liu Y."/>
            <person name="Xu W."/>
            <person name="Pan J."/>
            <person name="Luo Z.H."/>
            <person name="Li M."/>
        </authorList>
    </citation>
    <scope>NUCLEOTIDE SEQUENCE [LARGE SCALE GENOMIC DNA]</scope>
    <source>
        <strain evidence="14">SpSt-1259</strain>
    </source>
</reference>
<dbReference type="NCBIfam" id="TIGR01494">
    <property type="entry name" value="ATPase_P-type"/>
    <property type="match status" value="3"/>
</dbReference>
<comment type="similarity">
    <text evidence="2">Belongs to the cation transport ATPase (P-type) (TC 3.A.3) family. Type IIIA subfamily.</text>
</comment>
<dbReference type="InterPro" id="IPR023214">
    <property type="entry name" value="HAD_sf"/>
</dbReference>
<dbReference type="PROSITE" id="PS00154">
    <property type="entry name" value="ATPASE_E1_E2"/>
    <property type="match status" value="1"/>
</dbReference>
<dbReference type="SFLD" id="SFLDS00003">
    <property type="entry name" value="Haloacid_Dehalogenase"/>
    <property type="match status" value="1"/>
</dbReference>
<protein>
    <submittedName>
        <fullName evidence="14">Plasma-membrane proton-efflux P-type ATPase</fullName>
    </submittedName>
</protein>
<dbReference type="SFLD" id="SFLDG00002">
    <property type="entry name" value="C1.7:_P-type_atpase_like"/>
    <property type="match status" value="1"/>
</dbReference>
<feature type="transmembrane region" description="Helical" evidence="12">
    <location>
        <begin position="705"/>
        <end position="723"/>
    </location>
</feature>
<dbReference type="InterPro" id="IPR006534">
    <property type="entry name" value="P-type_ATPase_IIIA"/>
</dbReference>
<dbReference type="Gene3D" id="3.40.1110.10">
    <property type="entry name" value="Calcium-transporting ATPase, cytoplasmic domain N"/>
    <property type="match status" value="1"/>
</dbReference>
<dbReference type="InterPro" id="IPR018303">
    <property type="entry name" value="ATPase_P-typ_P_site"/>
</dbReference>
<accession>A0A7C2YSI4</accession>
<dbReference type="SUPFAM" id="SSF56784">
    <property type="entry name" value="HAD-like"/>
    <property type="match status" value="1"/>
</dbReference>